<accession>E1R5P8</accession>
<keyword evidence="2" id="KW-1185">Reference proteome</keyword>
<gene>
    <name evidence="1" type="ordered locus">Spirs_1536</name>
</gene>
<dbReference type="OrthoDB" id="362649at2"/>
<reference evidence="1 2" key="1">
    <citation type="journal article" date="2010" name="Stand. Genomic Sci.">
        <title>Complete genome sequence of Spirochaeta smaragdinae type strain (SEBR 4228).</title>
        <authorList>
            <person name="Mavromatis K."/>
            <person name="Yasawong M."/>
            <person name="Chertkov O."/>
            <person name="Lapidus A."/>
            <person name="Lucas S."/>
            <person name="Nolan M."/>
            <person name="Del Rio T.G."/>
            <person name="Tice H."/>
            <person name="Cheng J.F."/>
            <person name="Pitluck S."/>
            <person name="Liolios K."/>
            <person name="Ivanova N."/>
            <person name="Tapia R."/>
            <person name="Han C."/>
            <person name="Bruce D."/>
            <person name="Goodwin L."/>
            <person name="Pati A."/>
            <person name="Chen A."/>
            <person name="Palaniappan K."/>
            <person name="Land M."/>
            <person name="Hauser L."/>
            <person name="Chang Y.J."/>
            <person name="Jeffries C.D."/>
            <person name="Detter J.C."/>
            <person name="Rohde M."/>
            <person name="Brambilla E."/>
            <person name="Spring S."/>
            <person name="Goker M."/>
            <person name="Sikorski J."/>
            <person name="Woyke T."/>
            <person name="Bristow J."/>
            <person name="Eisen J.A."/>
            <person name="Markowitz V."/>
            <person name="Hugenholtz P."/>
            <person name="Klenk H.P."/>
            <person name="Kyrpides N.C."/>
        </authorList>
    </citation>
    <scope>NUCLEOTIDE SEQUENCE [LARGE SCALE GENOMIC DNA]</scope>
    <source>
        <strain evidence="2">DSM 11293 / JCM 15392 / SEBR 4228</strain>
    </source>
</reference>
<name>E1R5P8_SEDSS</name>
<dbReference type="eggNOG" id="ENOG5032X70">
    <property type="taxonomic scope" value="Bacteria"/>
</dbReference>
<evidence type="ECO:0000313" key="1">
    <source>
        <dbReference type="EMBL" id="ADK80663.1"/>
    </source>
</evidence>
<dbReference type="EMBL" id="CP002116">
    <property type="protein sequence ID" value="ADK80663.1"/>
    <property type="molecule type" value="Genomic_DNA"/>
</dbReference>
<dbReference type="RefSeq" id="WP_013254127.1">
    <property type="nucleotide sequence ID" value="NC_014364.1"/>
</dbReference>
<proteinExistence type="predicted"/>
<dbReference type="Proteomes" id="UP000002318">
    <property type="component" value="Chromosome"/>
</dbReference>
<dbReference type="AlphaFoldDB" id="E1R5P8"/>
<dbReference type="HOGENOM" id="CLU_089660_0_0_12"/>
<evidence type="ECO:0000313" key="2">
    <source>
        <dbReference type="Proteomes" id="UP000002318"/>
    </source>
</evidence>
<dbReference type="KEGG" id="ssm:Spirs_1536"/>
<organism evidence="1 2">
    <name type="scientific">Sediminispirochaeta smaragdinae (strain DSM 11293 / JCM 15392 / SEBR 4228)</name>
    <name type="common">Spirochaeta smaragdinae</name>
    <dbReference type="NCBI Taxonomy" id="573413"/>
    <lineage>
        <taxon>Bacteria</taxon>
        <taxon>Pseudomonadati</taxon>
        <taxon>Spirochaetota</taxon>
        <taxon>Spirochaetia</taxon>
        <taxon>Spirochaetales</taxon>
        <taxon>Spirochaetaceae</taxon>
        <taxon>Sediminispirochaeta</taxon>
    </lineage>
</organism>
<protein>
    <submittedName>
        <fullName evidence="1">Uncharacterized protein</fullName>
    </submittedName>
</protein>
<sequence>MGKVSGEAKRRYFEKIKEYKLAVDQILQREKKLLETVENDELGAGYKKLRLVDESLNLVSYYVLMNNLSMSLLGVRNDAFLNDARKACYKAIIYLEEVVTGYLDVPYSDYAEQAEKIGSFDDENRWLLVRKLGFAVDAVKDGFGENSKWKWSFVEIEGRFATVAKNLLDLKNFVAKMDPREAGYESRMRHLNLVKGLLAKSADGYRQKYELSTGRIDDFKLAIRYLSALRRLNILLGDSTEAENIKKKIDVWKTKMDNDRKRQESSGTNRL</sequence>
<dbReference type="STRING" id="573413.Spirs_1536"/>